<reference evidence="2 3" key="1">
    <citation type="journal article" date="2021" name="Elife">
        <title>Chloroplast acquisition without the gene transfer in kleptoplastic sea slugs, Plakobranchus ocellatus.</title>
        <authorList>
            <person name="Maeda T."/>
            <person name="Takahashi S."/>
            <person name="Yoshida T."/>
            <person name="Shimamura S."/>
            <person name="Takaki Y."/>
            <person name="Nagai Y."/>
            <person name="Toyoda A."/>
            <person name="Suzuki Y."/>
            <person name="Arimoto A."/>
            <person name="Ishii H."/>
            <person name="Satoh N."/>
            <person name="Nishiyama T."/>
            <person name="Hasebe M."/>
            <person name="Maruyama T."/>
            <person name="Minagawa J."/>
            <person name="Obokata J."/>
            <person name="Shigenobu S."/>
        </authorList>
    </citation>
    <scope>NUCLEOTIDE SEQUENCE [LARGE SCALE GENOMIC DNA]</scope>
</reference>
<organism evidence="2 3">
    <name type="scientific">Plakobranchus ocellatus</name>
    <dbReference type="NCBI Taxonomy" id="259542"/>
    <lineage>
        <taxon>Eukaryota</taxon>
        <taxon>Metazoa</taxon>
        <taxon>Spiralia</taxon>
        <taxon>Lophotrochozoa</taxon>
        <taxon>Mollusca</taxon>
        <taxon>Gastropoda</taxon>
        <taxon>Heterobranchia</taxon>
        <taxon>Euthyneura</taxon>
        <taxon>Panpulmonata</taxon>
        <taxon>Sacoglossa</taxon>
        <taxon>Placobranchoidea</taxon>
        <taxon>Plakobranchidae</taxon>
        <taxon>Plakobranchus</taxon>
    </lineage>
</organism>
<sequence>MGKRKFTAMNAIEATVEESFQPHTRQEGCASSCIQCSIIHSSPRNGWHKMKKIKVSESIPSSKPHGDGENDDQCLRYGTRRKRD</sequence>
<evidence type="ECO:0000256" key="1">
    <source>
        <dbReference type="SAM" id="MobiDB-lite"/>
    </source>
</evidence>
<proteinExistence type="predicted"/>
<protein>
    <submittedName>
        <fullName evidence="2">Uncharacterized protein</fullName>
    </submittedName>
</protein>
<feature type="region of interest" description="Disordered" evidence="1">
    <location>
        <begin position="55"/>
        <end position="84"/>
    </location>
</feature>
<name>A0AAV3XVD6_9GAST</name>
<accession>A0AAV3XVD6</accession>
<gene>
    <name evidence="2" type="ORF">PoB_000075300</name>
</gene>
<dbReference type="AlphaFoldDB" id="A0AAV3XVD6"/>
<evidence type="ECO:0000313" key="2">
    <source>
        <dbReference type="EMBL" id="GFN74247.1"/>
    </source>
</evidence>
<dbReference type="EMBL" id="BLXT01000063">
    <property type="protein sequence ID" value="GFN74247.1"/>
    <property type="molecule type" value="Genomic_DNA"/>
</dbReference>
<dbReference type="Proteomes" id="UP000735302">
    <property type="component" value="Unassembled WGS sequence"/>
</dbReference>
<comment type="caution">
    <text evidence="2">The sequence shown here is derived from an EMBL/GenBank/DDBJ whole genome shotgun (WGS) entry which is preliminary data.</text>
</comment>
<keyword evidence="3" id="KW-1185">Reference proteome</keyword>
<evidence type="ECO:0000313" key="3">
    <source>
        <dbReference type="Proteomes" id="UP000735302"/>
    </source>
</evidence>